<keyword evidence="10 17" id="KW-1133">Transmembrane helix</keyword>
<dbReference type="GO" id="GO:0005743">
    <property type="term" value="C:mitochondrial inner membrane"/>
    <property type="evidence" value="ECO:0007669"/>
    <property type="project" value="UniProtKB-SubCell"/>
</dbReference>
<keyword evidence="14 17" id="KW-0472">Membrane</keyword>
<evidence type="ECO:0000256" key="10">
    <source>
        <dbReference type="ARBA" id="ARBA00022989"/>
    </source>
</evidence>
<comment type="catalytic activity">
    <reaction evidence="16">
        <text>a ubiquinone + NADH + 5 H(+)(in) = a ubiquinol + NAD(+) + 4 H(+)(out)</text>
        <dbReference type="Rhea" id="RHEA:29091"/>
        <dbReference type="Rhea" id="RHEA-COMP:9565"/>
        <dbReference type="Rhea" id="RHEA-COMP:9566"/>
        <dbReference type="ChEBI" id="CHEBI:15378"/>
        <dbReference type="ChEBI" id="CHEBI:16389"/>
        <dbReference type="ChEBI" id="CHEBI:17976"/>
        <dbReference type="ChEBI" id="CHEBI:57540"/>
        <dbReference type="ChEBI" id="CHEBI:57945"/>
        <dbReference type="EC" id="7.1.1.2"/>
    </reaction>
    <physiologicalReaction direction="left-to-right" evidence="16">
        <dbReference type="Rhea" id="RHEA:29092"/>
    </physiologicalReaction>
</comment>
<protein>
    <recommendedName>
        <fullName evidence="4 17">NADH-ubiquinone oxidoreductase chain 4L</fullName>
        <ecNumber evidence="3 17">7.1.1.2</ecNumber>
    </recommendedName>
</protein>
<sequence>MPHTLAEAYILMFSIGLIGLMLHRNYLLTALLCLEAMMLAIYISMALYTSMTENSIFSSTPLMVLSFSACEAAVGLALLVSVYRTHGTTNTLNINMLQC</sequence>
<comment type="subcellular location">
    <subcellularLocation>
        <location evidence="17">Mitochondrion inner membrane</location>
        <topology evidence="17">Multi-pass membrane protein</topology>
    </subcellularLocation>
    <subcellularLocation>
        <location evidence="1">Mitochondrion membrane</location>
        <topology evidence="1">Multi-pass membrane protein</topology>
    </subcellularLocation>
</comment>
<comment type="similarity">
    <text evidence="2 17">Belongs to the complex I subunit 4L family.</text>
</comment>
<dbReference type="PANTHER" id="PTHR11434">
    <property type="entry name" value="NADH-UBIQUINONE OXIDOREDUCTASE SUBUNIT ND4L"/>
    <property type="match status" value="1"/>
</dbReference>
<dbReference type="EC" id="7.1.1.2" evidence="3 17"/>
<evidence type="ECO:0000256" key="17">
    <source>
        <dbReference type="RuleBase" id="RU004419"/>
    </source>
</evidence>
<evidence type="ECO:0000256" key="11">
    <source>
        <dbReference type="ARBA" id="ARBA00023027"/>
    </source>
</evidence>
<evidence type="ECO:0000256" key="9">
    <source>
        <dbReference type="ARBA" id="ARBA00022982"/>
    </source>
</evidence>
<dbReference type="GeneID" id="8673116"/>
<accession>D1YUE6</accession>
<evidence type="ECO:0000313" key="18">
    <source>
        <dbReference type="EMBL" id="BAI53530.1"/>
    </source>
</evidence>
<keyword evidence="5 17" id="KW-0813">Transport</keyword>
<dbReference type="InterPro" id="IPR039428">
    <property type="entry name" value="NUOK/Mnh_C1-like"/>
</dbReference>
<evidence type="ECO:0000256" key="6">
    <source>
        <dbReference type="ARBA" id="ARBA00022660"/>
    </source>
</evidence>
<dbReference type="Gene3D" id="1.10.287.3510">
    <property type="match status" value="1"/>
</dbReference>
<geneLocation type="mitochondrion" evidence="18"/>
<dbReference type="GO" id="GO:0016651">
    <property type="term" value="F:oxidoreductase activity, acting on NAD(P)H"/>
    <property type="evidence" value="ECO:0007669"/>
    <property type="project" value="InterPro"/>
</dbReference>
<name>D1YUE6_9TELE</name>
<keyword evidence="7 17" id="KW-0812">Transmembrane</keyword>
<feature type="transmembrane region" description="Helical" evidence="17">
    <location>
        <begin position="62"/>
        <end position="83"/>
    </location>
</feature>
<keyword evidence="6 17" id="KW-0679">Respiratory chain</keyword>
<evidence type="ECO:0000256" key="14">
    <source>
        <dbReference type="ARBA" id="ARBA00023136"/>
    </source>
</evidence>
<evidence type="ECO:0000256" key="8">
    <source>
        <dbReference type="ARBA" id="ARBA00022967"/>
    </source>
</evidence>
<dbReference type="GO" id="GO:0030964">
    <property type="term" value="C:NADH dehydrogenase complex"/>
    <property type="evidence" value="ECO:0007669"/>
    <property type="project" value="TreeGrafter"/>
</dbReference>
<dbReference type="Pfam" id="PF00420">
    <property type="entry name" value="Oxidored_q2"/>
    <property type="match status" value="1"/>
</dbReference>
<evidence type="ECO:0000256" key="2">
    <source>
        <dbReference type="ARBA" id="ARBA00010519"/>
    </source>
</evidence>
<dbReference type="PANTHER" id="PTHR11434:SF0">
    <property type="entry name" value="NADH-UBIQUINONE OXIDOREDUCTASE CHAIN 4L"/>
    <property type="match status" value="1"/>
</dbReference>
<evidence type="ECO:0000256" key="4">
    <source>
        <dbReference type="ARBA" id="ARBA00016612"/>
    </source>
</evidence>
<dbReference type="RefSeq" id="YP_003345107.1">
    <property type="nucleotide sequence ID" value="NC_013609.1"/>
</dbReference>
<keyword evidence="11 17" id="KW-0520">NAD</keyword>
<dbReference type="AlphaFoldDB" id="D1YUE6"/>
<feature type="transmembrane region" description="Helical" evidence="17">
    <location>
        <begin position="30"/>
        <end position="50"/>
    </location>
</feature>
<keyword evidence="8 17" id="KW-1278">Translocase</keyword>
<evidence type="ECO:0000256" key="13">
    <source>
        <dbReference type="ARBA" id="ARBA00023128"/>
    </source>
</evidence>
<evidence type="ECO:0000256" key="7">
    <source>
        <dbReference type="ARBA" id="ARBA00022692"/>
    </source>
</evidence>
<dbReference type="GO" id="GO:0008137">
    <property type="term" value="F:NADH dehydrogenase (ubiquinone) activity"/>
    <property type="evidence" value="ECO:0007669"/>
    <property type="project" value="UniProtKB-EC"/>
</dbReference>
<keyword evidence="9 17" id="KW-0249">Electron transport</keyword>
<dbReference type="GO" id="GO:0042773">
    <property type="term" value="P:ATP synthesis coupled electron transport"/>
    <property type="evidence" value="ECO:0007669"/>
    <property type="project" value="UniProtKB-UniRule"/>
</dbReference>
<organism evidence="18">
    <name type="scientific">Cyema atrum</name>
    <name type="common">bobtail snipe eel</name>
    <dbReference type="NCBI Taxonomy" id="556252"/>
    <lineage>
        <taxon>Eukaryota</taxon>
        <taxon>Metazoa</taxon>
        <taxon>Chordata</taxon>
        <taxon>Craniata</taxon>
        <taxon>Vertebrata</taxon>
        <taxon>Euteleostomi</taxon>
        <taxon>Actinopterygii</taxon>
        <taxon>Neopterygii</taxon>
        <taxon>Teleostei</taxon>
        <taxon>Anguilliformes</taxon>
        <taxon>Cyematidae</taxon>
        <taxon>Cyema</taxon>
    </lineage>
</organism>
<dbReference type="CTD" id="4539"/>
<evidence type="ECO:0000256" key="3">
    <source>
        <dbReference type="ARBA" id="ARBA00012944"/>
    </source>
</evidence>
<dbReference type="EMBL" id="AP010870">
    <property type="protein sequence ID" value="BAI53530.1"/>
    <property type="molecule type" value="Genomic_DNA"/>
</dbReference>
<evidence type="ECO:0000256" key="5">
    <source>
        <dbReference type="ARBA" id="ARBA00022448"/>
    </source>
</evidence>
<evidence type="ECO:0000256" key="16">
    <source>
        <dbReference type="ARBA" id="ARBA00048769"/>
    </source>
</evidence>
<keyword evidence="13 17" id="KW-0496">Mitochondrion</keyword>
<comment type="function">
    <text evidence="15">Core subunit of the mitochondrial membrane respiratory chain NADH dehydrogenase (Complex I) which catalyzes electron transfer from NADH through the respiratory chain, using ubiquinone as an electron acceptor. Part of the enzyme membrane arm which is embedded in the lipid bilayer and involved in proton translocation.</text>
</comment>
<reference evidence="18" key="2">
    <citation type="journal article" date="2010" name="Biol. Lett.">
        <title>Deep-ocean origin of the freshwater eels.</title>
        <authorList>
            <person name="Inoue J.G."/>
            <person name="Miya M."/>
            <person name="Miller M.J."/>
            <person name="Sado T."/>
            <person name="Hanel R."/>
            <person name="Hatooka K."/>
            <person name="Aoyama J."/>
            <person name="Minegishi Y."/>
            <person name="Nishida M."/>
            <person name="Tsukamoto K."/>
        </authorList>
    </citation>
    <scope>NUCLEOTIDE SEQUENCE</scope>
    <source>
        <tissue evidence="18">Muscle</tissue>
    </source>
</reference>
<evidence type="ECO:0000256" key="12">
    <source>
        <dbReference type="ARBA" id="ARBA00023075"/>
    </source>
</evidence>
<keyword evidence="12 17" id="KW-0830">Ubiquinone</keyword>
<proteinExistence type="inferred from homology"/>
<dbReference type="InterPro" id="IPR001133">
    <property type="entry name" value="NADH_UbQ_OxRdtase_chain4L/K"/>
</dbReference>
<evidence type="ECO:0000256" key="1">
    <source>
        <dbReference type="ARBA" id="ARBA00004225"/>
    </source>
</evidence>
<evidence type="ECO:0000256" key="15">
    <source>
        <dbReference type="ARBA" id="ARBA00043911"/>
    </source>
</evidence>
<feature type="transmembrane region" description="Helical" evidence="17">
    <location>
        <begin position="6"/>
        <end position="23"/>
    </location>
</feature>
<gene>
    <name evidence="18" type="primary">ND4L</name>
</gene>
<reference evidence="18" key="1">
    <citation type="submission" date="2008-08" db="EMBL/GenBank/DDBJ databases">
        <authorList>
            <person name="Inoue J."/>
            <person name="Miya M."/>
            <person name="Aoyama J."/>
            <person name="Tsukamoto K."/>
            <person name="Nishida M."/>
        </authorList>
    </citation>
    <scope>NUCLEOTIDE SEQUENCE</scope>
    <source>
        <tissue evidence="18">Muscle</tissue>
    </source>
</reference>
<keyword evidence="17" id="KW-0999">Mitochondrion inner membrane</keyword>